<sequence length="399" mass="45314">MCGAFLSGGKTQDYTAGIYALTAEDVFQRFSQPEYQKLKMTIKCSFFEIYGSKVFDLLGKRSELRILEDEKRSVQIVGLSEVTVASPEDVMDLIKQGSQQRSAGTTSANANSSRSHAVFQFILRRGVKEEIHGKFSLIDLAGNERGADTNSSDKQTRREGAEINKSLLALKEVIRAMAMGKSHLPFRYSKLTLVLRDSFNNENAKTCMIGMVSPGTNSVENTLNTLRYADRVKELGGDEDGHISKPLTDAEFMLEEIDDDEYYTKPSHQTSKHNNHHHSHSQHHSQNHHHHHHQQQQRSSPPTINNNNELEENLLNKIRNAEERTFEDHHALLTVCDKFEELMQSQNDTDNDAEKYARHLIATCERGSEAMNNLKDSAKDLLNKLQKERDQTKKKSTKK</sequence>
<accession>A0AC35FBW6</accession>
<proteinExistence type="predicted"/>
<evidence type="ECO:0000313" key="1">
    <source>
        <dbReference type="Proteomes" id="UP000887580"/>
    </source>
</evidence>
<dbReference type="Proteomes" id="UP000887580">
    <property type="component" value="Unplaced"/>
</dbReference>
<reference evidence="2" key="1">
    <citation type="submission" date="2022-11" db="UniProtKB">
        <authorList>
            <consortium name="WormBaseParasite"/>
        </authorList>
    </citation>
    <scope>IDENTIFICATION</scope>
</reference>
<organism evidence="1 2">
    <name type="scientific">Panagrolaimus sp. PS1159</name>
    <dbReference type="NCBI Taxonomy" id="55785"/>
    <lineage>
        <taxon>Eukaryota</taxon>
        <taxon>Metazoa</taxon>
        <taxon>Ecdysozoa</taxon>
        <taxon>Nematoda</taxon>
        <taxon>Chromadorea</taxon>
        <taxon>Rhabditida</taxon>
        <taxon>Tylenchina</taxon>
        <taxon>Panagrolaimomorpha</taxon>
        <taxon>Panagrolaimoidea</taxon>
        <taxon>Panagrolaimidae</taxon>
        <taxon>Panagrolaimus</taxon>
    </lineage>
</organism>
<dbReference type="WBParaSite" id="PS1159_v2.g15265.t1">
    <property type="protein sequence ID" value="PS1159_v2.g15265.t1"/>
    <property type="gene ID" value="PS1159_v2.g15265"/>
</dbReference>
<protein>
    <submittedName>
        <fullName evidence="2">Kinesin-like protein</fullName>
    </submittedName>
</protein>
<evidence type="ECO:0000313" key="2">
    <source>
        <dbReference type="WBParaSite" id="PS1159_v2.g15265.t1"/>
    </source>
</evidence>
<name>A0AC35FBW6_9BILA</name>